<dbReference type="Gene3D" id="1.10.287.130">
    <property type="match status" value="1"/>
</dbReference>
<comment type="catalytic activity">
    <reaction evidence="1">
        <text>ATP + protein L-histidine = ADP + protein N-phospho-L-histidine.</text>
        <dbReference type="EC" id="2.7.13.3"/>
    </reaction>
</comment>
<dbReference type="Pfam" id="PF00512">
    <property type="entry name" value="HisKA"/>
    <property type="match status" value="1"/>
</dbReference>
<dbReference type="InterPro" id="IPR004358">
    <property type="entry name" value="Sig_transdc_His_kin-like_C"/>
</dbReference>
<dbReference type="SUPFAM" id="SSF47384">
    <property type="entry name" value="Homodimeric domain of signal transducing histidine kinase"/>
    <property type="match status" value="1"/>
</dbReference>
<dbReference type="SMART" id="SM00388">
    <property type="entry name" value="HisKA"/>
    <property type="match status" value="1"/>
</dbReference>
<evidence type="ECO:0000259" key="9">
    <source>
        <dbReference type="PROSITE" id="PS50112"/>
    </source>
</evidence>
<dbReference type="PROSITE" id="PS50112">
    <property type="entry name" value="PAS"/>
    <property type="match status" value="2"/>
</dbReference>
<evidence type="ECO:0000256" key="1">
    <source>
        <dbReference type="ARBA" id="ARBA00000085"/>
    </source>
</evidence>
<dbReference type="InterPro" id="IPR000700">
    <property type="entry name" value="PAS-assoc_C"/>
</dbReference>
<evidence type="ECO:0000313" key="12">
    <source>
        <dbReference type="Proteomes" id="UP000585721"/>
    </source>
</evidence>
<keyword evidence="6" id="KW-0175">Coiled coil</keyword>
<protein>
    <recommendedName>
        <fullName evidence="2">histidine kinase</fullName>
        <ecNumber evidence="2">2.7.13.3</ecNumber>
    </recommendedName>
</protein>
<dbReference type="Gene3D" id="3.30.450.20">
    <property type="entry name" value="PAS domain"/>
    <property type="match status" value="2"/>
</dbReference>
<evidence type="ECO:0000256" key="6">
    <source>
        <dbReference type="SAM" id="Coils"/>
    </source>
</evidence>
<feature type="domain" description="Histidine kinase" evidence="8">
    <location>
        <begin position="359"/>
        <end position="575"/>
    </location>
</feature>
<dbReference type="InterPro" id="IPR036890">
    <property type="entry name" value="HATPase_C_sf"/>
</dbReference>
<keyword evidence="7" id="KW-0812">Transmembrane</keyword>
<dbReference type="SMART" id="SM00387">
    <property type="entry name" value="HATPase_c"/>
    <property type="match status" value="1"/>
</dbReference>
<keyword evidence="3" id="KW-0597">Phosphoprotein</keyword>
<keyword evidence="12" id="KW-1185">Reference proteome</keyword>
<dbReference type="InterPro" id="IPR000014">
    <property type="entry name" value="PAS"/>
</dbReference>
<dbReference type="Gene3D" id="2.10.70.100">
    <property type="match status" value="1"/>
</dbReference>
<dbReference type="CDD" id="cd00082">
    <property type="entry name" value="HisKA"/>
    <property type="match status" value="1"/>
</dbReference>
<feature type="coiled-coil region" evidence="6">
    <location>
        <begin position="69"/>
        <end position="96"/>
    </location>
</feature>
<sequence>MMYGLRSTRPELHHALVVSGSYLFVIASVGLIALLIYRGAIQAAYVFGFCLLVVIAAIGFKLSVGMIRSAKLVHQLRMAEAELRQSEQRMAQAARAGKWGVWEWTVGADNIWVTDQIRTLYGFAPAEQISFNRILSVVHDDDRDMVRTGVLQLMENGGEFSRQYRVVLPGGQVRWIAAQGIVDIAADNKKKIRGVSFDISELKRSSDLLKQEKAFLKQLIDINPNLIFTKDRQGRFTLANQAVANIYGTTVDDLIGKTDADFNTSAEEVQWFHQSDTEVLDSLQKQVIPEERITDANGKTRWLETIKLPVFDSHGVVSLVLGTAIDITERKEMELDLAQQRQEQAHRSRVMMLSELSGSLTHELNQPLAAILSNAQAALRFMAQDSPDLGEVREILQDIVSDNKRASEVIQGMRLLYKKGCMQFELTDMNSVVGNTLNLLRSEMMNAGVLCKVNLTLDLPEINAARAQIQQVLINLIMNGCDAMAGIVESNRLLLITTEMDPQQGIRISVSDQGHGIPAETIDRIFEPFFTTKPQGLGLGLSVCRRIIIAHGGHLWASGNANGGTTFFFTVPVYEGSKNEQSWSKGSDS</sequence>
<dbReference type="EC" id="2.7.13.3" evidence="2"/>
<keyword evidence="5" id="KW-0418">Kinase</keyword>
<feature type="domain" description="PAS" evidence="9">
    <location>
        <begin position="111"/>
        <end position="157"/>
    </location>
</feature>
<dbReference type="SUPFAM" id="SSF55785">
    <property type="entry name" value="PYP-like sensor domain (PAS domain)"/>
    <property type="match status" value="2"/>
</dbReference>
<dbReference type="NCBIfam" id="TIGR00229">
    <property type="entry name" value="sensory_box"/>
    <property type="match status" value="1"/>
</dbReference>
<proteinExistence type="predicted"/>
<feature type="transmembrane region" description="Helical" evidence="7">
    <location>
        <begin position="43"/>
        <end position="64"/>
    </location>
</feature>
<dbReference type="InterPro" id="IPR003661">
    <property type="entry name" value="HisK_dim/P_dom"/>
</dbReference>
<dbReference type="PROSITE" id="PS50109">
    <property type="entry name" value="HIS_KIN"/>
    <property type="match status" value="1"/>
</dbReference>
<keyword evidence="4" id="KW-0808">Transferase</keyword>
<dbReference type="PANTHER" id="PTHR43304:SF1">
    <property type="entry name" value="PAC DOMAIN-CONTAINING PROTEIN"/>
    <property type="match status" value="1"/>
</dbReference>
<comment type="caution">
    <text evidence="11">The sequence shown here is derived from an EMBL/GenBank/DDBJ whole genome shotgun (WGS) entry which is preliminary data.</text>
</comment>
<keyword evidence="7" id="KW-1133">Transmembrane helix</keyword>
<dbReference type="PANTHER" id="PTHR43304">
    <property type="entry name" value="PHYTOCHROME-LIKE PROTEIN CPH1"/>
    <property type="match status" value="1"/>
</dbReference>
<evidence type="ECO:0000256" key="4">
    <source>
        <dbReference type="ARBA" id="ARBA00022679"/>
    </source>
</evidence>
<dbReference type="InterPro" id="IPR013656">
    <property type="entry name" value="PAS_4"/>
</dbReference>
<dbReference type="InterPro" id="IPR035965">
    <property type="entry name" value="PAS-like_dom_sf"/>
</dbReference>
<dbReference type="InterPro" id="IPR013655">
    <property type="entry name" value="PAS_fold_3"/>
</dbReference>
<gene>
    <name evidence="11" type="ORF">HNR75_001004</name>
</gene>
<feature type="transmembrane region" description="Helical" evidence="7">
    <location>
        <begin position="12"/>
        <end position="37"/>
    </location>
</feature>
<evidence type="ECO:0000256" key="7">
    <source>
        <dbReference type="SAM" id="Phobius"/>
    </source>
</evidence>
<dbReference type="SMART" id="SM00091">
    <property type="entry name" value="PAS"/>
    <property type="match status" value="2"/>
</dbReference>
<dbReference type="InterPro" id="IPR003594">
    <property type="entry name" value="HATPase_dom"/>
</dbReference>
<dbReference type="GO" id="GO:0000155">
    <property type="term" value="F:phosphorelay sensor kinase activity"/>
    <property type="evidence" value="ECO:0007669"/>
    <property type="project" value="InterPro"/>
</dbReference>
<dbReference type="SUPFAM" id="SSF55874">
    <property type="entry name" value="ATPase domain of HSP90 chaperone/DNA topoisomerase II/histidine kinase"/>
    <property type="match status" value="1"/>
</dbReference>
<dbReference type="CDD" id="cd00130">
    <property type="entry name" value="PAS"/>
    <property type="match status" value="2"/>
</dbReference>
<reference evidence="11 12" key="1">
    <citation type="submission" date="2020-08" db="EMBL/GenBank/DDBJ databases">
        <title>Genomic Encyclopedia of Type Strains, Phase IV (KMG-IV): sequencing the most valuable type-strain genomes for metagenomic binning, comparative biology and taxonomic classification.</title>
        <authorList>
            <person name="Goeker M."/>
        </authorList>
    </citation>
    <scope>NUCLEOTIDE SEQUENCE [LARGE SCALE GENOMIC DNA]</scope>
    <source>
        <strain evidence="11 12">DSM 22975</strain>
    </source>
</reference>
<keyword evidence="7" id="KW-0472">Membrane</keyword>
<dbReference type="Pfam" id="PF08448">
    <property type="entry name" value="PAS_4"/>
    <property type="match status" value="1"/>
</dbReference>
<evidence type="ECO:0000259" key="10">
    <source>
        <dbReference type="PROSITE" id="PS50113"/>
    </source>
</evidence>
<dbReference type="Gene3D" id="3.30.565.10">
    <property type="entry name" value="Histidine kinase-like ATPase, C-terminal domain"/>
    <property type="match status" value="1"/>
</dbReference>
<dbReference type="InterPro" id="IPR005467">
    <property type="entry name" value="His_kinase_dom"/>
</dbReference>
<feature type="domain" description="PAS" evidence="9">
    <location>
        <begin position="212"/>
        <end position="291"/>
    </location>
</feature>
<dbReference type="EMBL" id="JACHGR010000003">
    <property type="protein sequence ID" value="MBB6055122.1"/>
    <property type="molecule type" value="Genomic_DNA"/>
</dbReference>
<dbReference type="InterPro" id="IPR052162">
    <property type="entry name" value="Sensor_kinase/Photoreceptor"/>
</dbReference>
<dbReference type="RefSeq" id="WP_188025904.1">
    <property type="nucleotide sequence ID" value="NZ_JACHGR010000003.1"/>
</dbReference>
<accession>A0A841GKU8</accession>
<dbReference type="Proteomes" id="UP000585721">
    <property type="component" value="Unassembled WGS sequence"/>
</dbReference>
<feature type="domain" description="PAC" evidence="10">
    <location>
        <begin position="287"/>
        <end position="339"/>
    </location>
</feature>
<dbReference type="InterPro" id="IPR036097">
    <property type="entry name" value="HisK_dim/P_sf"/>
</dbReference>
<dbReference type="SMART" id="SM00086">
    <property type="entry name" value="PAC"/>
    <property type="match status" value="2"/>
</dbReference>
<dbReference type="InterPro" id="IPR001610">
    <property type="entry name" value="PAC"/>
</dbReference>
<evidence type="ECO:0000256" key="5">
    <source>
        <dbReference type="ARBA" id="ARBA00022777"/>
    </source>
</evidence>
<evidence type="ECO:0000256" key="3">
    <source>
        <dbReference type="ARBA" id="ARBA00022553"/>
    </source>
</evidence>
<organism evidence="11 12">
    <name type="scientific">Tolumonas osonensis</name>
    <dbReference type="NCBI Taxonomy" id="675874"/>
    <lineage>
        <taxon>Bacteria</taxon>
        <taxon>Pseudomonadati</taxon>
        <taxon>Pseudomonadota</taxon>
        <taxon>Gammaproteobacteria</taxon>
        <taxon>Aeromonadales</taxon>
        <taxon>Aeromonadaceae</taxon>
        <taxon>Tolumonas</taxon>
    </lineage>
</organism>
<dbReference type="AlphaFoldDB" id="A0A841GKU8"/>
<evidence type="ECO:0000313" key="11">
    <source>
        <dbReference type="EMBL" id="MBB6055122.1"/>
    </source>
</evidence>
<dbReference type="Pfam" id="PF02518">
    <property type="entry name" value="HATPase_c"/>
    <property type="match status" value="1"/>
</dbReference>
<evidence type="ECO:0000259" key="8">
    <source>
        <dbReference type="PROSITE" id="PS50109"/>
    </source>
</evidence>
<name>A0A841GKU8_9GAMM</name>
<dbReference type="PRINTS" id="PR00344">
    <property type="entry name" value="BCTRLSENSOR"/>
</dbReference>
<evidence type="ECO:0000256" key="2">
    <source>
        <dbReference type="ARBA" id="ARBA00012438"/>
    </source>
</evidence>
<dbReference type="PROSITE" id="PS50113">
    <property type="entry name" value="PAC"/>
    <property type="match status" value="1"/>
</dbReference>
<dbReference type="Pfam" id="PF08447">
    <property type="entry name" value="PAS_3"/>
    <property type="match status" value="1"/>
</dbReference>